<evidence type="ECO:0000313" key="2">
    <source>
        <dbReference type="Proteomes" id="UP001501074"/>
    </source>
</evidence>
<dbReference type="EMBL" id="BAAAZO010000002">
    <property type="protein sequence ID" value="GAA3600885.1"/>
    <property type="molecule type" value="Genomic_DNA"/>
</dbReference>
<evidence type="ECO:0000313" key="1">
    <source>
        <dbReference type="EMBL" id="GAA3600885.1"/>
    </source>
</evidence>
<sequence length="52" mass="5333">MSAVVATDDTTVIDSVAAFAEAGDQAVTATPMIPPSKPNLIRAAAFMAWSHS</sequence>
<organism evidence="1 2">
    <name type="scientific">Kineosporia mesophila</name>
    <dbReference type="NCBI Taxonomy" id="566012"/>
    <lineage>
        <taxon>Bacteria</taxon>
        <taxon>Bacillati</taxon>
        <taxon>Actinomycetota</taxon>
        <taxon>Actinomycetes</taxon>
        <taxon>Kineosporiales</taxon>
        <taxon>Kineosporiaceae</taxon>
        <taxon>Kineosporia</taxon>
    </lineage>
</organism>
<name>A0ABP6Z7I8_9ACTN</name>
<accession>A0ABP6Z7I8</accession>
<reference evidence="2" key="1">
    <citation type="journal article" date="2019" name="Int. J. Syst. Evol. Microbiol.">
        <title>The Global Catalogue of Microorganisms (GCM) 10K type strain sequencing project: providing services to taxonomists for standard genome sequencing and annotation.</title>
        <authorList>
            <consortium name="The Broad Institute Genomics Platform"/>
            <consortium name="The Broad Institute Genome Sequencing Center for Infectious Disease"/>
            <person name="Wu L."/>
            <person name="Ma J."/>
        </authorList>
    </citation>
    <scope>NUCLEOTIDE SEQUENCE [LARGE SCALE GENOMIC DNA]</scope>
    <source>
        <strain evidence="2">JCM 16902</strain>
    </source>
</reference>
<comment type="caution">
    <text evidence="1">The sequence shown here is derived from an EMBL/GenBank/DDBJ whole genome shotgun (WGS) entry which is preliminary data.</text>
</comment>
<keyword evidence="2" id="KW-1185">Reference proteome</keyword>
<proteinExistence type="predicted"/>
<protein>
    <submittedName>
        <fullName evidence="1">Uncharacterized protein</fullName>
    </submittedName>
</protein>
<gene>
    <name evidence="1" type="ORF">GCM10022223_15690</name>
</gene>
<dbReference type="Proteomes" id="UP001501074">
    <property type="component" value="Unassembled WGS sequence"/>
</dbReference>